<organism evidence="22 23">
    <name type="scientific">Acanthamoeba castellanii (strain ATCC 30010 / Neff)</name>
    <dbReference type="NCBI Taxonomy" id="1257118"/>
    <lineage>
        <taxon>Eukaryota</taxon>
        <taxon>Amoebozoa</taxon>
        <taxon>Discosea</taxon>
        <taxon>Longamoebia</taxon>
        <taxon>Centramoebida</taxon>
        <taxon>Acanthamoebidae</taxon>
        <taxon>Acanthamoeba</taxon>
    </lineage>
</organism>
<dbReference type="EMBL" id="KB007908">
    <property type="protein sequence ID" value="ELR21146.1"/>
    <property type="molecule type" value="Genomic_DNA"/>
</dbReference>
<dbReference type="InterPro" id="IPR029062">
    <property type="entry name" value="Class_I_gatase-like"/>
</dbReference>
<keyword evidence="10" id="KW-0822">Tryptophan biosynthesis</keyword>
<dbReference type="PRINTS" id="PR00096">
    <property type="entry name" value="GATASE"/>
</dbReference>
<keyword evidence="8 22" id="KW-0328">Glycosyltransferase</keyword>
<evidence type="ECO:0000256" key="6">
    <source>
        <dbReference type="ARBA" id="ARBA00020654"/>
    </source>
</evidence>
<evidence type="ECO:0000256" key="7">
    <source>
        <dbReference type="ARBA" id="ARBA00022605"/>
    </source>
</evidence>
<evidence type="ECO:0000256" key="17">
    <source>
        <dbReference type="ARBA" id="ARBA00082672"/>
    </source>
</evidence>
<comment type="subunit">
    <text evidence="4">Tetramer of two components I and two components II.</text>
</comment>
<dbReference type="InterPro" id="IPR005801">
    <property type="entry name" value="ADC_synthase"/>
</dbReference>
<evidence type="ECO:0000256" key="2">
    <source>
        <dbReference type="ARBA" id="ARBA00004907"/>
    </source>
</evidence>
<evidence type="ECO:0000256" key="15">
    <source>
        <dbReference type="ARBA" id="ARBA00031904"/>
    </source>
</evidence>
<dbReference type="Gene3D" id="3.60.120.10">
    <property type="entry name" value="Anthranilate synthase"/>
    <property type="match status" value="1"/>
</dbReference>
<dbReference type="InterPro" id="IPR017926">
    <property type="entry name" value="GATASE"/>
</dbReference>
<dbReference type="SUPFAM" id="SSF56322">
    <property type="entry name" value="ADC synthase"/>
    <property type="match status" value="1"/>
</dbReference>
<dbReference type="PROSITE" id="PS51273">
    <property type="entry name" value="GATASE_TYPE_1"/>
    <property type="match status" value="1"/>
</dbReference>
<evidence type="ECO:0000256" key="5">
    <source>
        <dbReference type="ARBA" id="ARBA00011948"/>
    </source>
</evidence>
<evidence type="ECO:0000256" key="10">
    <source>
        <dbReference type="ARBA" id="ARBA00022822"/>
    </source>
</evidence>
<evidence type="ECO:0000256" key="12">
    <source>
        <dbReference type="ARBA" id="ARBA00022962"/>
    </source>
</evidence>
<name>L8H9R0_ACACF</name>
<dbReference type="InterPro" id="IPR035902">
    <property type="entry name" value="Nuc_phospho_transferase"/>
</dbReference>
<dbReference type="SUPFAM" id="SSF47648">
    <property type="entry name" value="Nucleoside phosphorylase/phosphoribosyltransferase N-terminal domain"/>
    <property type="match status" value="1"/>
</dbReference>
<dbReference type="PANTHER" id="PTHR43285:SF2">
    <property type="entry name" value="ANTHRANILATE PHOSPHORIBOSYLTRANSFERASE"/>
    <property type="match status" value="1"/>
</dbReference>
<keyword evidence="7" id="KW-0028">Amino-acid biosynthesis</keyword>
<dbReference type="UniPathway" id="UPA00077">
    <property type="reaction ID" value="UER00149"/>
</dbReference>
<dbReference type="InterPro" id="IPR005940">
    <property type="entry name" value="Anthranilate_Pribosyl_Tfrase"/>
</dbReference>
<comment type="similarity">
    <text evidence="16">Belongs to the anthranilate phosphoribosyltransferase family.</text>
</comment>
<dbReference type="Gene3D" id="3.40.1030.10">
    <property type="entry name" value="Nucleoside phosphorylase/phosphoribosyltransferase catalytic domain"/>
    <property type="match status" value="1"/>
</dbReference>
<dbReference type="NCBIfam" id="TIGR01245">
    <property type="entry name" value="trpD"/>
    <property type="match status" value="1"/>
</dbReference>
<evidence type="ECO:0000256" key="1">
    <source>
        <dbReference type="ARBA" id="ARBA00001000"/>
    </source>
</evidence>
<dbReference type="PRINTS" id="PR00097">
    <property type="entry name" value="ANTSNTHASEII"/>
</dbReference>
<dbReference type="NCBIfam" id="TIGR00566">
    <property type="entry name" value="trpG_papA"/>
    <property type="match status" value="1"/>
</dbReference>
<evidence type="ECO:0000256" key="8">
    <source>
        <dbReference type="ARBA" id="ARBA00022676"/>
    </source>
</evidence>
<evidence type="ECO:0000256" key="4">
    <source>
        <dbReference type="ARBA" id="ARBA00011743"/>
    </source>
</evidence>
<evidence type="ECO:0000256" key="16">
    <source>
        <dbReference type="ARBA" id="ARBA00061500"/>
    </source>
</evidence>
<dbReference type="VEuPathDB" id="AmoebaDB:ACA1_283530"/>
<dbReference type="KEGG" id="acan:ACA1_283530"/>
<dbReference type="SUPFAM" id="SSF52317">
    <property type="entry name" value="Class I glutamine amidotransferase-like"/>
    <property type="match status" value="1"/>
</dbReference>
<dbReference type="Gene3D" id="1.20.970.10">
    <property type="entry name" value="Transferase, Pyrimidine Nucleoside Phosphorylase, Chain C"/>
    <property type="match status" value="1"/>
</dbReference>
<comment type="pathway">
    <text evidence="2">Amino-acid biosynthesis; L-tryptophan biosynthesis; L-tryptophan from chorismate: step 2/5.</text>
</comment>
<keyword evidence="23" id="KW-1185">Reference proteome</keyword>
<feature type="domain" description="Glycosyl transferase family 3 N-terminal" evidence="21">
    <location>
        <begin position="372"/>
        <end position="432"/>
    </location>
</feature>
<dbReference type="GO" id="GO:0004048">
    <property type="term" value="F:anthranilate phosphoribosyltransferase activity"/>
    <property type="evidence" value="ECO:0007669"/>
    <property type="project" value="UniProtKB-EC"/>
</dbReference>
<keyword evidence="9 22" id="KW-0808">Transferase</keyword>
<dbReference type="AlphaFoldDB" id="L8H9R0"/>
<dbReference type="GO" id="GO:0000162">
    <property type="term" value="P:L-tryptophan biosynthetic process"/>
    <property type="evidence" value="ECO:0007669"/>
    <property type="project" value="UniProtKB-KW"/>
</dbReference>
<dbReference type="GO" id="GO:0005829">
    <property type="term" value="C:cytosol"/>
    <property type="evidence" value="ECO:0007669"/>
    <property type="project" value="TreeGrafter"/>
</dbReference>
<dbReference type="OrthoDB" id="524799at2759"/>
<dbReference type="InterPro" id="IPR017459">
    <property type="entry name" value="Glycosyl_Trfase_fam3_N_dom"/>
</dbReference>
<proteinExistence type="inferred from homology"/>
<sequence>MEWIATLEKERRNVYAGAVGYFAFTGDINTCIAIRTMTIKDNTAYLQAGGGIVYDSEPDFEYWETVHKMAALARAIDLAEENSVTATQAFENAENARAHAPAASSFNTMWTDAENRQGVTGVILAQQLNVVPQGVVCTPDESKRGRRTLMIDNYDSFTWNLYQYLSQLGQEVIVHRNDKITLEECLALAPDRLVISPGPGWPKDAGVSSKLIRALAGKIPILGVCLGHECMVEEYGGVIEHCGEIVHGKTSNIIHDGKGLYVDIPNNVPVIRYHSLAARHTALPPDFVVTSKTAGGVIMGIRHTKVRMEGVQFHPESIKTDDGMTMLKNFVSWTTGTWSEEELQGPSFAFEGDKATSAAQAQLSAQDTSIRQALRLMADQQVLTSDQIIACIQEIMSGTAPSSQVGAFLFALRGDRISPDVLLASAKAMSSFAIPCAVGGPVIDVVGTGGDSVDTFNASTAAALYCCGCCGRRVTKHGNRSSSGRCGAADFMEALGACITLNSPQLATVIEECDMGFLFAQVFHPAMKSVSAIRRELGIRTIFNILGPLTNPASPTHMLVGVGSIELGDLYAQVLLKMGKQAMVVHSDEGLDEISPCGPTQAWVVKDDAITRTVIKPEDFGLRPLAIDDIRGSAPSENAALFRKIVAGKEHHPVVDYVALNAGAALFIGGLAETLAAGVALAQTTIKSGKVAEKLDRYIRLSQQHA</sequence>
<dbReference type="CDD" id="cd01743">
    <property type="entry name" value="GATase1_Anthranilate_Synthase"/>
    <property type="match status" value="1"/>
</dbReference>
<dbReference type="Pfam" id="PF02885">
    <property type="entry name" value="Glycos_trans_3N"/>
    <property type="match status" value="1"/>
</dbReference>
<protein>
    <recommendedName>
        <fullName evidence="6">Anthranilate synthase component 2</fullName>
        <ecNumber evidence="5">2.4.2.18</ecNumber>
    </recommendedName>
    <alternativeName>
        <fullName evidence="17">Anthranilate synthase, glutamine amidotransferase component</fullName>
    </alternativeName>
    <alternativeName>
        <fullName evidence="14">Para-aminobenzoate synthase</fullName>
    </alternativeName>
    <alternativeName>
        <fullName evidence="15">p-aminobenzoic acid synthase</fullName>
    </alternativeName>
</protein>
<dbReference type="HAMAP" id="MF_00211">
    <property type="entry name" value="TrpD"/>
    <property type="match status" value="1"/>
</dbReference>
<dbReference type="GO" id="GO:0046820">
    <property type="term" value="F:4-amino-4-deoxychorismate synthase activity"/>
    <property type="evidence" value="ECO:0007669"/>
    <property type="project" value="UniProtKB-EC"/>
</dbReference>
<evidence type="ECO:0000256" key="11">
    <source>
        <dbReference type="ARBA" id="ARBA00022909"/>
    </source>
</evidence>
<dbReference type="GO" id="GO:0046656">
    <property type="term" value="P:folic acid biosynthetic process"/>
    <property type="evidence" value="ECO:0007669"/>
    <property type="project" value="UniProtKB-KW"/>
</dbReference>
<evidence type="ECO:0000259" key="21">
    <source>
        <dbReference type="Pfam" id="PF02885"/>
    </source>
</evidence>
<dbReference type="InterPro" id="IPR000312">
    <property type="entry name" value="Glycosyl_Trfase_fam3"/>
</dbReference>
<dbReference type="SUPFAM" id="SSF52418">
    <property type="entry name" value="Nucleoside phosphorylase/phosphoribosyltransferase catalytic domain"/>
    <property type="match status" value="1"/>
</dbReference>
<evidence type="ECO:0000313" key="22">
    <source>
        <dbReference type="EMBL" id="ELR21146.1"/>
    </source>
</evidence>
<dbReference type="Pfam" id="PF00425">
    <property type="entry name" value="Chorismate_bind"/>
    <property type="match status" value="1"/>
</dbReference>
<dbReference type="Pfam" id="PF00591">
    <property type="entry name" value="Glycos_transf_3"/>
    <property type="match status" value="1"/>
</dbReference>
<dbReference type="FunFam" id="3.40.50.880:FF:000003">
    <property type="entry name" value="Anthranilate synthase component II"/>
    <property type="match status" value="1"/>
</dbReference>
<gene>
    <name evidence="22" type="ORF">ACA1_283530</name>
</gene>
<keyword evidence="13" id="KW-0057">Aromatic amino acid biosynthesis</keyword>
<dbReference type="Gene3D" id="3.40.50.880">
    <property type="match status" value="1"/>
</dbReference>
<accession>L8H9R0</accession>
<dbReference type="InterPro" id="IPR015890">
    <property type="entry name" value="Chorismate_C"/>
</dbReference>
<evidence type="ECO:0000259" key="20">
    <source>
        <dbReference type="Pfam" id="PF00591"/>
    </source>
</evidence>
<reference evidence="22 23" key="1">
    <citation type="journal article" date="2013" name="Genome Biol.">
        <title>Genome of Acanthamoeba castellanii highlights extensive lateral gene transfer and early evolution of tyrosine kinase signaling.</title>
        <authorList>
            <person name="Clarke M."/>
            <person name="Lohan A.J."/>
            <person name="Liu B."/>
            <person name="Lagkouvardos I."/>
            <person name="Roy S."/>
            <person name="Zafar N."/>
            <person name="Bertelli C."/>
            <person name="Schilde C."/>
            <person name="Kianianmomeni A."/>
            <person name="Burglin T.R."/>
            <person name="Frech C."/>
            <person name="Turcotte B."/>
            <person name="Kopec K.O."/>
            <person name="Synnott J.M."/>
            <person name="Choo C."/>
            <person name="Paponov I."/>
            <person name="Finkler A."/>
            <person name="Soon Heng Tan C."/>
            <person name="Hutchins A.P."/>
            <person name="Weinmeier T."/>
            <person name="Rattei T."/>
            <person name="Chu J.S."/>
            <person name="Gimenez G."/>
            <person name="Irimia M."/>
            <person name="Rigden D.J."/>
            <person name="Fitzpatrick D.A."/>
            <person name="Lorenzo-Morales J."/>
            <person name="Bateman A."/>
            <person name="Chiu C.H."/>
            <person name="Tang P."/>
            <person name="Hegemann P."/>
            <person name="Fromm H."/>
            <person name="Raoult D."/>
            <person name="Greub G."/>
            <person name="Miranda-Saavedra D."/>
            <person name="Chen N."/>
            <person name="Nash P."/>
            <person name="Ginger M.L."/>
            <person name="Horn M."/>
            <person name="Schaap P."/>
            <person name="Caler L."/>
            <person name="Loftus B."/>
        </authorList>
    </citation>
    <scope>NUCLEOTIDE SEQUENCE [LARGE SCALE GENOMIC DNA]</scope>
    <source>
        <strain evidence="22 23">Neff</strain>
    </source>
</reference>
<dbReference type="Proteomes" id="UP000011083">
    <property type="component" value="Unassembled WGS sequence"/>
</dbReference>
<evidence type="ECO:0000256" key="14">
    <source>
        <dbReference type="ARBA" id="ARBA00031329"/>
    </source>
</evidence>
<evidence type="ECO:0000259" key="18">
    <source>
        <dbReference type="Pfam" id="PF00117"/>
    </source>
</evidence>
<dbReference type="InterPro" id="IPR036320">
    <property type="entry name" value="Glycosyl_Trfase_fam3_N_dom_sf"/>
</dbReference>
<dbReference type="Pfam" id="PF00117">
    <property type="entry name" value="GATase"/>
    <property type="match status" value="1"/>
</dbReference>
<dbReference type="RefSeq" id="XP_004344889.1">
    <property type="nucleotide sequence ID" value="XM_004344839.1"/>
</dbReference>
<evidence type="ECO:0000256" key="3">
    <source>
        <dbReference type="ARBA" id="ARBA00005009"/>
    </source>
</evidence>
<comment type="pathway">
    <text evidence="3">Cofactor biosynthesis; tetrahydrofolate biosynthesis; 4-aminobenzoate from chorismate: step 1/2.</text>
</comment>
<evidence type="ECO:0000259" key="19">
    <source>
        <dbReference type="Pfam" id="PF00425"/>
    </source>
</evidence>
<keyword evidence="11" id="KW-0289">Folate biosynthesis</keyword>
<feature type="domain" description="Glutamine amidotransferase" evidence="18">
    <location>
        <begin position="149"/>
        <end position="331"/>
    </location>
</feature>
<dbReference type="STRING" id="1257118.L8H9R0"/>
<evidence type="ECO:0000256" key="9">
    <source>
        <dbReference type="ARBA" id="ARBA00022679"/>
    </source>
</evidence>
<dbReference type="InterPro" id="IPR006221">
    <property type="entry name" value="TrpG/PapA_dom"/>
</dbReference>
<dbReference type="PANTHER" id="PTHR43285">
    <property type="entry name" value="ANTHRANILATE PHOSPHORIBOSYLTRANSFERASE"/>
    <property type="match status" value="1"/>
</dbReference>
<evidence type="ECO:0000256" key="13">
    <source>
        <dbReference type="ARBA" id="ARBA00023141"/>
    </source>
</evidence>
<dbReference type="GeneID" id="14922024"/>
<comment type="catalytic activity">
    <reaction evidence="1">
        <text>chorismate + L-glutamine = 4-amino-4-deoxychorismate + L-glutamate</text>
        <dbReference type="Rhea" id="RHEA:11672"/>
        <dbReference type="ChEBI" id="CHEBI:29748"/>
        <dbReference type="ChEBI" id="CHEBI:29985"/>
        <dbReference type="ChEBI" id="CHEBI:58359"/>
        <dbReference type="ChEBI" id="CHEBI:58406"/>
        <dbReference type="EC" id="2.6.1.85"/>
    </reaction>
</comment>
<evidence type="ECO:0000313" key="23">
    <source>
        <dbReference type="Proteomes" id="UP000011083"/>
    </source>
</evidence>
<keyword evidence="12" id="KW-0315">Glutamine amidotransferase</keyword>
<dbReference type="GO" id="GO:0046654">
    <property type="term" value="P:tetrahydrofolate biosynthetic process"/>
    <property type="evidence" value="ECO:0007669"/>
    <property type="project" value="UniProtKB-UniPathway"/>
</dbReference>
<feature type="domain" description="Chorismate-utilising enzyme C-terminal" evidence="19">
    <location>
        <begin position="1"/>
        <end position="68"/>
    </location>
</feature>
<dbReference type="FunFam" id="3.40.1030.10:FF:000002">
    <property type="entry name" value="Anthranilate phosphoribosyltransferase"/>
    <property type="match status" value="1"/>
</dbReference>
<dbReference type="EC" id="2.4.2.18" evidence="5"/>
<feature type="domain" description="Glycosyl transferase family 3" evidence="20">
    <location>
        <begin position="441"/>
        <end position="690"/>
    </location>
</feature>